<dbReference type="AlphaFoldDB" id="A0A2P2MX97"/>
<name>A0A2P2MX97_RHIMU</name>
<evidence type="ECO:0000313" key="1">
    <source>
        <dbReference type="EMBL" id="MBX34847.1"/>
    </source>
</evidence>
<dbReference type="EMBL" id="GGEC01054363">
    <property type="protein sequence ID" value="MBX34847.1"/>
    <property type="molecule type" value="Transcribed_RNA"/>
</dbReference>
<accession>A0A2P2MX97</accession>
<protein>
    <submittedName>
        <fullName evidence="1">Uncharacterized protein</fullName>
    </submittedName>
</protein>
<organism evidence="1">
    <name type="scientific">Rhizophora mucronata</name>
    <name type="common">Asiatic mangrove</name>
    <dbReference type="NCBI Taxonomy" id="61149"/>
    <lineage>
        <taxon>Eukaryota</taxon>
        <taxon>Viridiplantae</taxon>
        <taxon>Streptophyta</taxon>
        <taxon>Embryophyta</taxon>
        <taxon>Tracheophyta</taxon>
        <taxon>Spermatophyta</taxon>
        <taxon>Magnoliopsida</taxon>
        <taxon>eudicotyledons</taxon>
        <taxon>Gunneridae</taxon>
        <taxon>Pentapetalae</taxon>
        <taxon>rosids</taxon>
        <taxon>fabids</taxon>
        <taxon>Malpighiales</taxon>
        <taxon>Rhizophoraceae</taxon>
        <taxon>Rhizophora</taxon>
    </lineage>
</organism>
<proteinExistence type="predicted"/>
<sequence>MVQLSWKIQCYTKSFSLLQLIIMPKLSLYIKICNQVPCTHHSSTKSKIVQGPS</sequence>
<reference evidence="1" key="1">
    <citation type="submission" date="2018-02" db="EMBL/GenBank/DDBJ databases">
        <title>Rhizophora mucronata_Transcriptome.</title>
        <authorList>
            <person name="Meera S.P."/>
            <person name="Sreeshan A."/>
            <person name="Augustine A."/>
        </authorList>
    </citation>
    <scope>NUCLEOTIDE SEQUENCE</scope>
    <source>
        <tissue evidence="1">Leaf</tissue>
    </source>
</reference>